<dbReference type="HOGENOM" id="CLU_000604_45_0_7"/>
<dbReference type="PROSITE" id="PS50893">
    <property type="entry name" value="ABC_TRANSPORTER_2"/>
    <property type="match status" value="2"/>
</dbReference>
<dbReference type="OrthoDB" id="9809450at2"/>
<evidence type="ECO:0000256" key="1">
    <source>
        <dbReference type="ARBA" id="ARBA00022741"/>
    </source>
</evidence>
<dbReference type="SUPFAM" id="SSF52540">
    <property type="entry name" value="P-loop containing nucleoside triphosphate hydrolases"/>
    <property type="match status" value="2"/>
</dbReference>
<evidence type="ECO:0000313" key="4">
    <source>
        <dbReference type="EMBL" id="ACN15204.1"/>
    </source>
</evidence>
<dbReference type="InterPro" id="IPR003593">
    <property type="entry name" value="AAA+_ATPase"/>
</dbReference>
<dbReference type="PANTHER" id="PTHR43158:SF2">
    <property type="entry name" value="SKFA PEPTIDE EXPORT ATP-BINDING PROTEIN SKFE"/>
    <property type="match status" value="1"/>
</dbReference>
<evidence type="ECO:0000259" key="3">
    <source>
        <dbReference type="PROSITE" id="PS50893"/>
    </source>
</evidence>
<dbReference type="GO" id="GO:0016887">
    <property type="term" value="F:ATP hydrolysis activity"/>
    <property type="evidence" value="ECO:0007669"/>
    <property type="project" value="InterPro"/>
</dbReference>
<keyword evidence="5" id="KW-1185">Reference proteome</keyword>
<dbReference type="InterPro" id="IPR027417">
    <property type="entry name" value="P-loop_NTPase"/>
</dbReference>
<protein>
    <submittedName>
        <fullName evidence="4">ModF</fullName>
    </submittedName>
</protein>
<dbReference type="InterPro" id="IPR003439">
    <property type="entry name" value="ABC_transporter-like_ATP-bd"/>
</dbReference>
<dbReference type="PANTHER" id="PTHR43158">
    <property type="entry name" value="SKFA PEPTIDE EXPORT ATP-BINDING PROTEIN SKFE"/>
    <property type="match status" value="1"/>
</dbReference>
<evidence type="ECO:0000256" key="2">
    <source>
        <dbReference type="ARBA" id="ARBA00022840"/>
    </source>
</evidence>
<reference evidence="4 5" key="1">
    <citation type="journal article" date="2009" name="Environ. Microbiol.">
        <title>Genome sequence of Desulfobacterium autotrophicum HRM2, a marine sulfate reducer oxidizing organic carbon completely to carbon dioxide.</title>
        <authorList>
            <person name="Strittmatter A.W."/>
            <person name="Liesegang H."/>
            <person name="Rabus R."/>
            <person name="Decker I."/>
            <person name="Amann J."/>
            <person name="Andres S."/>
            <person name="Henne A."/>
            <person name="Fricke W.F."/>
            <person name="Martinez-Arias R."/>
            <person name="Bartels D."/>
            <person name="Goesmann A."/>
            <person name="Krause L."/>
            <person name="Puehler A."/>
            <person name="Klenk H.P."/>
            <person name="Richter M."/>
            <person name="Schuler M."/>
            <person name="Gloeckner F.O."/>
            <person name="Meyerdierks A."/>
            <person name="Gottschalk G."/>
            <person name="Amann R."/>
        </authorList>
    </citation>
    <scope>NUCLEOTIDE SEQUENCE [LARGE SCALE GENOMIC DNA]</scope>
    <source>
        <strain evidence="5">ATCC 43914 / DSM 3382 / HRM2</strain>
    </source>
</reference>
<gene>
    <name evidence="4" type="primary">modF</name>
    <name evidence="4" type="ordered locus">HRM2_21060</name>
</gene>
<evidence type="ECO:0000313" key="5">
    <source>
        <dbReference type="Proteomes" id="UP000000442"/>
    </source>
</evidence>
<keyword evidence="2" id="KW-0067">ATP-binding</keyword>
<dbReference type="STRING" id="177437.HRM2_21060"/>
<keyword evidence="1" id="KW-0547">Nucleotide-binding</keyword>
<sequence length="469" mass="52503">MRIINASAHDLFVDRFEAGPGEAWCLVGTNRSGINTFFKLLAGELSDVKADLLELPKNPGVVSFKRQQALFEEELKKDDTDYLDRIDPGTRAAAFLNNPEDHGDLIRAFAMADSMDKGYRQLSTGQSRKLMLLAQITRGVESLVVQAPYEGLDRTSRDELDKALAVCHQWGLQLFITIHNRGDLPDWCTHVGGIVNGRMTHAGPRAEIMDQVEAILRTGPPDFKASIADLVQNGKSSGRDCADDVPSMELVRLQKGSAGYDGKPVFSDLDLCIHAHEHTLVTGPNGCGKSTLLQMIMGDHPACYRNDLRIFGIQRGTGESIWELKQHMGIVSPDLHRNYHVPGNTLHCIISGLFDSIGLYRRYTPEEEKKAMKWLERTGLAQEALTPFRQLSYADQRLVLIARALIKTPRLLILDEATQGLDEPNRLAVLDFLEQVARERLSTILYVSHREDEYRTFFTSHLQMSPLTP</sequence>
<dbReference type="Proteomes" id="UP000000442">
    <property type="component" value="Chromosome"/>
</dbReference>
<dbReference type="eggNOG" id="COG1119">
    <property type="taxonomic scope" value="Bacteria"/>
</dbReference>
<dbReference type="EMBL" id="CP001087">
    <property type="protein sequence ID" value="ACN15204.1"/>
    <property type="molecule type" value="Genomic_DNA"/>
</dbReference>
<dbReference type="Gene3D" id="3.40.50.300">
    <property type="entry name" value="P-loop containing nucleotide triphosphate hydrolases"/>
    <property type="match status" value="2"/>
</dbReference>
<dbReference type="Pfam" id="PF00005">
    <property type="entry name" value="ABC_tran"/>
    <property type="match status" value="1"/>
</dbReference>
<feature type="domain" description="ABC transporter" evidence="3">
    <location>
        <begin position="251"/>
        <end position="467"/>
    </location>
</feature>
<dbReference type="AlphaFoldDB" id="C0QDE0"/>
<feature type="domain" description="ABC transporter" evidence="3">
    <location>
        <begin position="1"/>
        <end position="221"/>
    </location>
</feature>
<dbReference type="SMART" id="SM00382">
    <property type="entry name" value="AAA"/>
    <property type="match status" value="1"/>
</dbReference>
<dbReference type="RefSeq" id="WP_015903975.1">
    <property type="nucleotide sequence ID" value="NC_012108.1"/>
</dbReference>
<organism evidence="4 5">
    <name type="scientific">Desulforapulum autotrophicum (strain ATCC 43914 / DSM 3382 / VKM B-1955 / HRM2)</name>
    <name type="common">Desulfobacterium autotrophicum</name>
    <dbReference type="NCBI Taxonomy" id="177437"/>
    <lineage>
        <taxon>Bacteria</taxon>
        <taxon>Pseudomonadati</taxon>
        <taxon>Thermodesulfobacteriota</taxon>
        <taxon>Desulfobacteria</taxon>
        <taxon>Desulfobacterales</taxon>
        <taxon>Desulfobacteraceae</taxon>
        <taxon>Desulforapulum</taxon>
    </lineage>
</organism>
<accession>C0QDE0</accession>
<dbReference type="GO" id="GO:0005524">
    <property type="term" value="F:ATP binding"/>
    <property type="evidence" value="ECO:0007669"/>
    <property type="project" value="UniProtKB-KW"/>
</dbReference>
<proteinExistence type="predicted"/>
<dbReference type="KEGG" id="dat:HRM2_21060"/>
<dbReference type="CDD" id="cd00267">
    <property type="entry name" value="ABC_ATPase"/>
    <property type="match status" value="1"/>
</dbReference>
<name>C0QDE0_DESAH</name>